<dbReference type="PANTHER" id="PTHR19818">
    <property type="entry name" value="ZINC FINGER PROTEIN ZIC AND GLI"/>
    <property type="match status" value="1"/>
</dbReference>
<keyword evidence="9" id="KW-1185">Reference proteome</keyword>
<dbReference type="GO" id="GO:0045944">
    <property type="term" value="P:positive regulation of transcription by RNA polymerase II"/>
    <property type="evidence" value="ECO:0007669"/>
    <property type="project" value="UniProtKB-ARBA"/>
</dbReference>
<evidence type="ECO:0000259" key="7">
    <source>
        <dbReference type="PROSITE" id="PS50157"/>
    </source>
</evidence>
<organism evidence="8 9">
    <name type="scientific">Euroglyphus maynei</name>
    <name type="common">Mayne's house dust mite</name>
    <dbReference type="NCBI Taxonomy" id="6958"/>
    <lineage>
        <taxon>Eukaryota</taxon>
        <taxon>Metazoa</taxon>
        <taxon>Ecdysozoa</taxon>
        <taxon>Arthropoda</taxon>
        <taxon>Chelicerata</taxon>
        <taxon>Arachnida</taxon>
        <taxon>Acari</taxon>
        <taxon>Acariformes</taxon>
        <taxon>Sarcoptiformes</taxon>
        <taxon>Astigmata</taxon>
        <taxon>Psoroptidia</taxon>
        <taxon>Analgoidea</taxon>
        <taxon>Pyroglyphidae</taxon>
        <taxon>Pyroglyphinae</taxon>
        <taxon>Euroglyphus</taxon>
    </lineage>
</organism>
<evidence type="ECO:0000256" key="2">
    <source>
        <dbReference type="ARBA" id="ARBA00022737"/>
    </source>
</evidence>
<protein>
    <submittedName>
        <fullName evidence="8">Zinc finger protein-like protein</fullName>
    </submittedName>
</protein>
<dbReference type="PROSITE" id="PS00028">
    <property type="entry name" value="ZINC_FINGER_C2H2_1"/>
    <property type="match status" value="2"/>
</dbReference>
<feature type="non-terminal residue" evidence="8">
    <location>
        <position position="1"/>
    </location>
</feature>
<dbReference type="FunFam" id="3.30.160.60:FF:000176">
    <property type="entry name" value="zinc finger protein 70"/>
    <property type="match status" value="1"/>
</dbReference>
<evidence type="ECO:0000256" key="1">
    <source>
        <dbReference type="ARBA" id="ARBA00022723"/>
    </source>
</evidence>
<keyword evidence="3 5" id="KW-0863">Zinc-finger</keyword>
<dbReference type="InterPro" id="IPR050329">
    <property type="entry name" value="GLI_C2H2-zinc-finger"/>
</dbReference>
<feature type="domain" description="C2H2-type" evidence="7">
    <location>
        <begin position="17"/>
        <end position="45"/>
    </location>
</feature>
<dbReference type="GO" id="GO:0005634">
    <property type="term" value="C:nucleus"/>
    <property type="evidence" value="ECO:0007669"/>
    <property type="project" value="UniProtKB-ARBA"/>
</dbReference>
<keyword evidence="4" id="KW-0862">Zinc</keyword>
<dbReference type="OrthoDB" id="6433132at2759"/>
<dbReference type="GO" id="GO:0008270">
    <property type="term" value="F:zinc ion binding"/>
    <property type="evidence" value="ECO:0007669"/>
    <property type="project" value="UniProtKB-KW"/>
</dbReference>
<keyword evidence="1" id="KW-0479">Metal-binding</keyword>
<reference evidence="8 9" key="1">
    <citation type="submission" date="2017-03" db="EMBL/GenBank/DDBJ databases">
        <title>Genome Survey of Euroglyphus maynei.</title>
        <authorList>
            <person name="Arlian L.G."/>
            <person name="Morgan M.S."/>
            <person name="Rider S.D."/>
        </authorList>
    </citation>
    <scope>NUCLEOTIDE SEQUENCE [LARGE SCALE GENOMIC DNA]</scope>
    <source>
        <strain evidence="8">Arlian Lab</strain>
        <tissue evidence="8">Whole body</tissue>
    </source>
</reference>
<keyword evidence="2" id="KW-0677">Repeat</keyword>
<dbReference type="InterPro" id="IPR013087">
    <property type="entry name" value="Znf_C2H2_type"/>
</dbReference>
<evidence type="ECO:0000256" key="3">
    <source>
        <dbReference type="ARBA" id="ARBA00022771"/>
    </source>
</evidence>
<dbReference type="SMART" id="SM00355">
    <property type="entry name" value="ZnF_C2H2"/>
    <property type="match status" value="2"/>
</dbReference>
<feature type="domain" description="C2H2-type" evidence="7">
    <location>
        <begin position="46"/>
        <end position="69"/>
    </location>
</feature>
<sequence length="114" mass="12987">RYSLICHTRTHTRERPYQCTQCGSRFTQASSLKTHQIYKHTKNFPYACKQCDRGFISPGQRHEHVVRTHLKLSGSTGGSRSSKNLKSKSSNKSAKSKQQSKSINHTMTNTTMNN</sequence>
<name>A0A1Y3B4P9_EURMA</name>
<dbReference type="EMBL" id="MUJZ01044034">
    <property type="protein sequence ID" value="OTF75034.1"/>
    <property type="molecule type" value="Genomic_DNA"/>
</dbReference>
<dbReference type="Gene3D" id="3.30.160.60">
    <property type="entry name" value="Classic Zinc Finger"/>
    <property type="match status" value="2"/>
</dbReference>
<feature type="non-terminal residue" evidence="8">
    <location>
        <position position="114"/>
    </location>
</feature>
<proteinExistence type="predicted"/>
<feature type="compositionally biased region" description="Low complexity" evidence="6">
    <location>
        <begin position="79"/>
        <end position="114"/>
    </location>
</feature>
<dbReference type="GO" id="GO:0000981">
    <property type="term" value="F:DNA-binding transcription factor activity, RNA polymerase II-specific"/>
    <property type="evidence" value="ECO:0007669"/>
    <property type="project" value="TreeGrafter"/>
</dbReference>
<dbReference type="SUPFAM" id="SSF57667">
    <property type="entry name" value="beta-beta-alpha zinc fingers"/>
    <property type="match status" value="1"/>
</dbReference>
<dbReference type="Proteomes" id="UP000194236">
    <property type="component" value="Unassembled WGS sequence"/>
</dbReference>
<evidence type="ECO:0000313" key="9">
    <source>
        <dbReference type="Proteomes" id="UP000194236"/>
    </source>
</evidence>
<gene>
    <name evidence="8" type="ORF">BLA29_013482</name>
</gene>
<feature type="region of interest" description="Disordered" evidence="6">
    <location>
        <begin position="69"/>
        <end position="114"/>
    </location>
</feature>
<dbReference type="Pfam" id="PF00096">
    <property type="entry name" value="zf-C2H2"/>
    <property type="match status" value="1"/>
</dbReference>
<dbReference type="PROSITE" id="PS50157">
    <property type="entry name" value="ZINC_FINGER_C2H2_2"/>
    <property type="match status" value="2"/>
</dbReference>
<evidence type="ECO:0000313" key="8">
    <source>
        <dbReference type="EMBL" id="OTF75034.1"/>
    </source>
</evidence>
<accession>A0A1Y3B4P9</accession>
<dbReference type="PANTHER" id="PTHR19818:SF139">
    <property type="entry name" value="PAIR-RULE PROTEIN ODD-PAIRED"/>
    <property type="match status" value="1"/>
</dbReference>
<comment type="caution">
    <text evidence="8">The sequence shown here is derived from an EMBL/GenBank/DDBJ whole genome shotgun (WGS) entry which is preliminary data.</text>
</comment>
<evidence type="ECO:0000256" key="5">
    <source>
        <dbReference type="PROSITE-ProRule" id="PRU00042"/>
    </source>
</evidence>
<dbReference type="InterPro" id="IPR036236">
    <property type="entry name" value="Znf_C2H2_sf"/>
</dbReference>
<dbReference type="GO" id="GO:0000978">
    <property type="term" value="F:RNA polymerase II cis-regulatory region sequence-specific DNA binding"/>
    <property type="evidence" value="ECO:0007669"/>
    <property type="project" value="TreeGrafter"/>
</dbReference>
<dbReference type="AlphaFoldDB" id="A0A1Y3B4P9"/>
<evidence type="ECO:0000256" key="6">
    <source>
        <dbReference type="SAM" id="MobiDB-lite"/>
    </source>
</evidence>
<evidence type="ECO:0000256" key="4">
    <source>
        <dbReference type="ARBA" id="ARBA00022833"/>
    </source>
</evidence>